<reference evidence="3 4" key="1">
    <citation type="submission" date="2022-01" db="EMBL/GenBank/DDBJ databases">
        <title>Dethiosulfovibrio faecalis sp. nov., a novel proteolytic, non-sulfur-reducing bacterium isolated from a marine aquaculture solid waste bioreactor.</title>
        <authorList>
            <person name="Grabowski S."/>
            <person name="Apolinario E."/>
            <person name="Schneider N."/>
            <person name="Marshall C.W."/>
            <person name="Sowers K.R."/>
        </authorList>
    </citation>
    <scope>NUCLEOTIDE SEQUENCE [LARGE SCALE GENOMIC DNA]</scope>
    <source>
        <strain evidence="3 4">DSM 12537</strain>
    </source>
</reference>
<dbReference type="SUPFAM" id="SSF53807">
    <property type="entry name" value="Helical backbone' metal receptor"/>
    <property type="match status" value="1"/>
</dbReference>
<sequence length="364" mass="41237">MRRTILSILAVSLLVQLAAGAAFATDSRRVVVDQTGTEVSIPEKVERVVITSPWPLPSVYVLFHGSADKLIGMHPASLSAAKYSLLPRIAPEVVEVDSSFIKNGEINVEELLKMRPDVVLYNASNLRNKAIFEKAGIPAVAFSTSVEKFNVMNTLNSWVKLLGEVFQKEDSVKEIVDYGRQTYDAIQSRLAGLAEEDKPRVLILFHYSETQFMTSGSSFYGQYWCDASGAVNVASELRGMTDINMEQVYEWNPDIIYITNFSSFMPEDLYENKALPNHDWSGVKAVREGRVYKFPLGIYRWFPPSGDSPLNLKFLAKHNHPELFEDMDLDKEVRDYYRRFYHMDLSDEEVDRVFHPVREAAGGV</sequence>
<keyword evidence="1" id="KW-0732">Signal</keyword>
<evidence type="ECO:0000259" key="2">
    <source>
        <dbReference type="PROSITE" id="PS50983"/>
    </source>
</evidence>
<feature type="domain" description="Fe/B12 periplasmic-binding" evidence="2">
    <location>
        <begin position="47"/>
        <end position="323"/>
    </location>
</feature>
<proteinExistence type="predicted"/>
<dbReference type="Gene3D" id="3.40.50.1980">
    <property type="entry name" value="Nitrogenase molybdenum iron protein domain"/>
    <property type="match status" value="2"/>
</dbReference>
<dbReference type="PANTHER" id="PTHR30535">
    <property type="entry name" value="VITAMIN B12-BINDING PROTEIN"/>
    <property type="match status" value="1"/>
</dbReference>
<dbReference type="PANTHER" id="PTHR30535:SF34">
    <property type="entry name" value="MOLYBDATE-BINDING PROTEIN MOLA"/>
    <property type="match status" value="1"/>
</dbReference>
<organism evidence="3 4">
    <name type="scientific">Dethiosulfovibrio marinus</name>
    <dbReference type="NCBI Taxonomy" id="133532"/>
    <lineage>
        <taxon>Bacteria</taxon>
        <taxon>Thermotogati</taxon>
        <taxon>Synergistota</taxon>
        <taxon>Synergistia</taxon>
        <taxon>Synergistales</taxon>
        <taxon>Dethiosulfovibrionaceae</taxon>
        <taxon>Dethiosulfovibrio</taxon>
    </lineage>
</organism>
<keyword evidence="4" id="KW-1185">Reference proteome</keyword>
<protein>
    <submittedName>
        <fullName evidence="3">ABC transporter substrate-binding protein</fullName>
    </submittedName>
</protein>
<evidence type="ECO:0000313" key="4">
    <source>
        <dbReference type="Proteomes" id="UP001200430"/>
    </source>
</evidence>
<accession>A0ABS9EPJ6</accession>
<dbReference type="InterPro" id="IPR050902">
    <property type="entry name" value="ABC_Transporter_SBP"/>
</dbReference>
<evidence type="ECO:0000256" key="1">
    <source>
        <dbReference type="SAM" id="SignalP"/>
    </source>
</evidence>
<evidence type="ECO:0000313" key="3">
    <source>
        <dbReference type="EMBL" id="MCF4142614.1"/>
    </source>
</evidence>
<dbReference type="Proteomes" id="UP001200430">
    <property type="component" value="Unassembled WGS sequence"/>
</dbReference>
<dbReference type="PROSITE" id="PS50983">
    <property type="entry name" value="FE_B12_PBP"/>
    <property type="match status" value="1"/>
</dbReference>
<name>A0ABS9EPJ6_9BACT</name>
<dbReference type="EMBL" id="JAKGUD010000006">
    <property type="protein sequence ID" value="MCF4142614.1"/>
    <property type="molecule type" value="Genomic_DNA"/>
</dbReference>
<comment type="caution">
    <text evidence="3">The sequence shown here is derived from an EMBL/GenBank/DDBJ whole genome shotgun (WGS) entry which is preliminary data.</text>
</comment>
<dbReference type="Pfam" id="PF01497">
    <property type="entry name" value="Peripla_BP_2"/>
    <property type="match status" value="1"/>
</dbReference>
<dbReference type="InterPro" id="IPR002491">
    <property type="entry name" value="ABC_transptr_periplasmic_BD"/>
</dbReference>
<dbReference type="Gene3D" id="1.20.58.2180">
    <property type="match status" value="1"/>
</dbReference>
<feature type="signal peptide" evidence="1">
    <location>
        <begin position="1"/>
        <end position="24"/>
    </location>
</feature>
<gene>
    <name evidence="3" type="ORF">L2W38_07275</name>
</gene>
<feature type="chain" id="PRO_5047370739" evidence="1">
    <location>
        <begin position="25"/>
        <end position="364"/>
    </location>
</feature>
<dbReference type="RefSeq" id="WP_236099336.1">
    <property type="nucleotide sequence ID" value="NZ_JAKGUD010000006.1"/>
</dbReference>